<evidence type="ECO:0000313" key="4">
    <source>
        <dbReference type="Proteomes" id="UP000076532"/>
    </source>
</evidence>
<feature type="compositionally biased region" description="Basic residues" evidence="1">
    <location>
        <begin position="501"/>
        <end position="513"/>
    </location>
</feature>
<dbReference type="Pfam" id="PF03235">
    <property type="entry name" value="GmrSD_N"/>
    <property type="match status" value="1"/>
</dbReference>
<evidence type="ECO:0000259" key="2">
    <source>
        <dbReference type="Pfam" id="PF03235"/>
    </source>
</evidence>
<accession>A0A166P7F9</accession>
<dbReference type="PANTHER" id="PTHR39639:SF1">
    <property type="entry name" value="DUF262 DOMAIN-CONTAINING PROTEIN"/>
    <property type="match status" value="1"/>
</dbReference>
<feature type="domain" description="GmrSD restriction endonucleases N-terminal" evidence="2">
    <location>
        <begin position="57"/>
        <end position="195"/>
    </location>
</feature>
<evidence type="ECO:0000256" key="1">
    <source>
        <dbReference type="SAM" id="MobiDB-lite"/>
    </source>
</evidence>
<feature type="compositionally biased region" description="Basic and acidic residues" evidence="1">
    <location>
        <begin position="514"/>
        <end position="534"/>
    </location>
</feature>
<protein>
    <recommendedName>
        <fullName evidence="2">GmrSD restriction endonucleases N-terminal domain-containing protein</fullName>
    </recommendedName>
</protein>
<gene>
    <name evidence="3" type="ORF">FIBSPDRAFT_782719</name>
</gene>
<organism evidence="3 4">
    <name type="scientific">Athelia psychrophila</name>
    <dbReference type="NCBI Taxonomy" id="1759441"/>
    <lineage>
        <taxon>Eukaryota</taxon>
        <taxon>Fungi</taxon>
        <taxon>Dikarya</taxon>
        <taxon>Basidiomycota</taxon>
        <taxon>Agaricomycotina</taxon>
        <taxon>Agaricomycetes</taxon>
        <taxon>Agaricomycetidae</taxon>
        <taxon>Atheliales</taxon>
        <taxon>Atheliaceae</taxon>
        <taxon>Athelia</taxon>
    </lineage>
</organism>
<dbReference type="PANTHER" id="PTHR39639">
    <property type="entry name" value="CHROMOSOME 16, WHOLE GENOME SHOTGUN SEQUENCE"/>
    <property type="match status" value="1"/>
</dbReference>
<feature type="compositionally biased region" description="Acidic residues" evidence="1">
    <location>
        <begin position="1"/>
        <end position="15"/>
    </location>
</feature>
<evidence type="ECO:0000313" key="3">
    <source>
        <dbReference type="EMBL" id="KZP25799.1"/>
    </source>
</evidence>
<dbReference type="InterPro" id="IPR004919">
    <property type="entry name" value="GmrSD_N"/>
</dbReference>
<reference evidence="3 4" key="1">
    <citation type="journal article" date="2016" name="Mol. Biol. Evol.">
        <title>Comparative Genomics of Early-Diverging Mushroom-Forming Fungi Provides Insights into the Origins of Lignocellulose Decay Capabilities.</title>
        <authorList>
            <person name="Nagy L.G."/>
            <person name="Riley R."/>
            <person name="Tritt A."/>
            <person name="Adam C."/>
            <person name="Daum C."/>
            <person name="Floudas D."/>
            <person name="Sun H."/>
            <person name="Yadav J.S."/>
            <person name="Pangilinan J."/>
            <person name="Larsson K.H."/>
            <person name="Matsuura K."/>
            <person name="Barry K."/>
            <person name="Labutti K."/>
            <person name="Kuo R."/>
            <person name="Ohm R.A."/>
            <person name="Bhattacharya S.S."/>
            <person name="Shirouzu T."/>
            <person name="Yoshinaga Y."/>
            <person name="Martin F.M."/>
            <person name="Grigoriev I.V."/>
            <person name="Hibbett D.S."/>
        </authorList>
    </citation>
    <scope>NUCLEOTIDE SEQUENCE [LARGE SCALE GENOMIC DNA]</scope>
    <source>
        <strain evidence="3 4">CBS 109695</strain>
    </source>
</reference>
<feature type="compositionally biased region" description="Low complexity" evidence="1">
    <location>
        <begin position="369"/>
        <end position="379"/>
    </location>
</feature>
<feature type="region of interest" description="Disordered" evidence="1">
    <location>
        <begin position="449"/>
        <end position="568"/>
    </location>
</feature>
<dbReference type="AlphaFoldDB" id="A0A166P7F9"/>
<dbReference type="OrthoDB" id="5419821at2759"/>
<feature type="region of interest" description="Disordered" evidence="1">
    <location>
        <begin position="1"/>
        <end position="32"/>
    </location>
</feature>
<proteinExistence type="predicted"/>
<keyword evidence="4" id="KW-1185">Reference proteome</keyword>
<dbReference type="EMBL" id="KV417518">
    <property type="protein sequence ID" value="KZP25799.1"/>
    <property type="molecule type" value="Genomic_DNA"/>
</dbReference>
<sequence length="568" mass="64233">MYESESDLTEEEEDFVQPTTKTRGKKGPNTKKSAGYRIQNVLKVPRPTTYTTQALYDQIHSSDVNLEPEYQRDVVWPEVKQVGLIDSIFRNFYIPPVIFAVNQFDDGAETKTCIDGKQRLTSIYRFTNEKLWYKDVGTGGKSHKKKLLPEKYRRLFANKQIVCIEYQDITDDDEREIFQRVQLGMALTPAEKLQSIIGPMPTFVREMVSAYLTTGGLAGRTLDWDRSRGGDFRCLAEAIHVIDKYSEKLNNHGTMLQLEKWLTSAKEPSEDFREKVHNTLNVFVALVQDSSLNGVFNTPTKVSPIEFIMIALFIAVHKDNLTPAQLSVALGEMRAHTRETHTDIRMNSRVSKTMVEFIKRFKLPRGKAARAGESAGALAKDTKKRKREVPDDEGQESTGDVKMRSPPLSTPEAANGNSRGSKPPARQPERPPPINRLAAIHAAKLAKNTSASLSIPVPSDSGVNPPVLRSPKIESPLENSLMARMAITTGRAPPPDSGRATRPRYKSRSRSRSRSRDRLRERDTDRNYERDSGRRRSGSSERSVSRPRKPYDGGRDWNYATRRGRDRP</sequence>
<dbReference type="Proteomes" id="UP000076532">
    <property type="component" value="Unassembled WGS sequence"/>
</dbReference>
<dbReference type="STRING" id="436010.A0A166P7F9"/>
<feature type="region of interest" description="Disordered" evidence="1">
    <location>
        <begin position="368"/>
        <end position="433"/>
    </location>
</feature>
<name>A0A166P7F9_9AGAM</name>